<organism evidence="4 5">
    <name type="scientific">Candidatus Contendobacter odensis Run_B_J11</name>
    <dbReference type="NCBI Taxonomy" id="1400861"/>
    <lineage>
        <taxon>Bacteria</taxon>
        <taxon>Pseudomonadati</taxon>
        <taxon>Pseudomonadota</taxon>
        <taxon>Gammaproteobacteria</taxon>
        <taxon>Candidatus Competibacteraceae</taxon>
        <taxon>Candidatus Contendibacter</taxon>
    </lineage>
</organism>
<reference evidence="4 5" key="1">
    <citation type="journal article" date="2014" name="ISME J.">
        <title>Candidatus Competibacter-lineage genomes retrieved from metagenomes reveal functional metabolic diversity.</title>
        <authorList>
            <person name="McIlroy S.J."/>
            <person name="Albertsen M."/>
            <person name="Andresen E.K."/>
            <person name="Saunders A.M."/>
            <person name="Kristiansen R."/>
            <person name="Stokholm-Bjerregaard M."/>
            <person name="Nielsen K.L."/>
            <person name="Nielsen P.H."/>
        </authorList>
    </citation>
    <scope>NUCLEOTIDE SEQUENCE [LARGE SCALE GENOMIC DNA]</scope>
    <source>
        <strain evidence="4 5">Run_B_J11</strain>
    </source>
</reference>
<dbReference type="SUPFAM" id="SSF53800">
    <property type="entry name" value="Chelatase"/>
    <property type="match status" value="1"/>
</dbReference>
<dbReference type="RefSeq" id="WP_051497325.1">
    <property type="nucleotide sequence ID" value="NZ_CBTK010000028.1"/>
</dbReference>
<evidence type="ECO:0000256" key="1">
    <source>
        <dbReference type="ARBA" id="ARBA00022723"/>
    </source>
</evidence>
<protein>
    <recommendedName>
        <fullName evidence="6">Sirohydrochlorin chelatase</fullName>
    </recommendedName>
</protein>
<accession>A0A7U7G8I8</accession>
<dbReference type="GO" id="GO:0046872">
    <property type="term" value="F:metal ion binding"/>
    <property type="evidence" value="ECO:0007669"/>
    <property type="project" value="UniProtKB-KW"/>
</dbReference>
<dbReference type="Pfam" id="PF01903">
    <property type="entry name" value="CbiX"/>
    <property type="match status" value="2"/>
</dbReference>
<dbReference type="CDD" id="cd03414">
    <property type="entry name" value="CbiX_SirB_C"/>
    <property type="match status" value="1"/>
</dbReference>
<evidence type="ECO:0000256" key="3">
    <source>
        <dbReference type="SAM" id="MobiDB-lite"/>
    </source>
</evidence>
<feature type="compositionally biased region" description="Basic and acidic residues" evidence="3">
    <location>
        <begin position="286"/>
        <end position="300"/>
    </location>
</feature>
<dbReference type="GO" id="GO:0016829">
    <property type="term" value="F:lyase activity"/>
    <property type="evidence" value="ECO:0007669"/>
    <property type="project" value="UniProtKB-KW"/>
</dbReference>
<evidence type="ECO:0000313" key="5">
    <source>
        <dbReference type="Proteomes" id="UP000019184"/>
    </source>
</evidence>
<dbReference type="CDD" id="cd03416">
    <property type="entry name" value="CbiX_SirB_N"/>
    <property type="match status" value="1"/>
</dbReference>
<keyword evidence="2" id="KW-0456">Lyase</keyword>
<evidence type="ECO:0000313" key="4">
    <source>
        <dbReference type="EMBL" id="CDH43559.1"/>
    </source>
</evidence>
<evidence type="ECO:0000256" key="2">
    <source>
        <dbReference type="ARBA" id="ARBA00023239"/>
    </source>
</evidence>
<dbReference type="InterPro" id="IPR002762">
    <property type="entry name" value="CbiX-like"/>
</dbReference>
<gene>
    <name evidence="4" type="ORF">BN874_1230069</name>
</gene>
<dbReference type="Gene3D" id="3.40.50.1400">
    <property type="match status" value="2"/>
</dbReference>
<proteinExistence type="predicted"/>
<keyword evidence="1" id="KW-0479">Metal-binding</keyword>
<dbReference type="AlphaFoldDB" id="A0A7U7G8I8"/>
<comment type="caution">
    <text evidence="4">The sequence shown here is derived from an EMBL/GenBank/DDBJ whole genome shotgun (WGS) entry which is preliminary data.</text>
</comment>
<keyword evidence="5" id="KW-1185">Reference proteome</keyword>
<dbReference type="PANTHER" id="PTHR33542">
    <property type="entry name" value="SIROHYDROCHLORIN FERROCHELATASE, CHLOROPLASTIC"/>
    <property type="match status" value="1"/>
</dbReference>
<dbReference type="InterPro" id="IPR050963">
    <property type="entry name" value="Sirohydro_Cobaltochel/CbiX"/>
</dbReference>
<dbReference type="Proteomes" id="UP000019184">
    <property type="component" value="Unassembled WGS sequence"/>
</dbReference>
<name>A0A7U7G8I8_9GAMM</name>
<feature type="region of interest" description="Disordered" evidence="3">
    <location>
        <begin position="278"/>
        <end position="300"/>
    </location>
</feature>
<evidence type="ECO:0008006" key="6">
    <source>
        <dbReference type="Google" id="ProtNLM"/>
    </source>
</evidence>
<dbReference type="PANTHER" id="PTHR33542:SF3">
    <property type="entry name" value="SIROHYDROCHLORIN FERROCHELATASE, CHLOROPLASTIC"/>
    <property type="match status" value="1"/>
</dbReference>
<dbReference type="EMBL" id="CBTK010000028">
    <property type="protein sequence ID" value="CDH43559.1"/>
    <property type="molecule type" value="Genomic_DNA"/>
</dbReference>
<dbReference type="OrthoDB" id="9797895at2"/>
<sequence length="300" mass="33265">MNPSPSSHPAVLLIGHGTRLAAGVAEFHSLAAQLRQALPDRTCLAGFLELVEPGLPEALETLWQQGFRRITALPALLMAAGHVKNDIPAILNAFQAEHPELEITFGADLGIHSKLLRVARERIESIEIEFGPDYDRRDTLLVVIGRGSSDPDANSNISKITRILWEGMGFGWAETAYTAVAAPLMADALERAHRLGFPRVVVFPYLLFTGRLVEQVRATVAAYQDRHPDIQAVVAPYLNAHPLVVETFLDRLAEAEYGEAWMNCQFCSYRTPVIGREDWQGAPQTGHDHDHHDHEHGHHH</sequence>